<dbReference type="InterPro" id="IPR043504">
    <property type="entry name" value="Peptidase_S1_PA_chymotrypsin"/>
</dbReference>
<dbReference type="OrthoDB" id="9758917at2"/>
<dbReference type="Gene3D" id="2.30.42.10">
    <property type="match status" value="1"/>
</dbReference>
<dbReference type="InterPro" id="IPR001940">
    <property type="entry name" value="Peptidase_S1C"/>
</dbReference>
<dbReference type="Pfam" id="PF13180">
    <property type="entry name" value="PDZ_2"/>
    <property type="match status" value="1"/>
</dbReference>
<evidence type="ECO:0000256" key="4">
    <source>
        <dbReference type="ARBA" id="ARBA00022825"/>
    </source>
</evidence>
<dbReference type="SMART" id="SM00228">
    <property type="entry name" value="PDZ"/>
    <property type="match status" value="1"/>
</dbReference>
<sequence>MGYYKSSKSFPLAIVLVTALITGVVSSILTLTISPAFTGEGIFSRNHSSTNSNQPAETVDTQPVSVDVNSDVTKAVEKALPAVVGVINVQDSGDPFSPQEQDRGSGSGIVYAKENGKALIVTNHHVIAGANEVRIVLSDDKNEKTVTANVLGSDEATDLAVLEIPDDGVGAVAEWGNSDTIKAGEPAIAIGNPIGMQFYQSVTSGIISSPKRQISISSNQTMDVIQTDAAINPGNSGGALVNGAGQVIGINSMKVAQTGVEGIGFAIPINEAKPIIQDLIQHGKVQRPFMGIAMRDLDTISESDRESKLNLPTSVTQGVVLLEVSSGSSAAKAGLNRLDVIVELDGKKVQSAADVQSYLWKEKEVRDNIKISYYRDGSKKTASTELQER</sequence>
<dbReference type="InterPro" id="IPR051201">
    <property type="entry name" value="Chloro_Bact_Ser_Proteases"/>
</dbReference>
<comment type="similarity">
    <text evidence="1">Belongs to the peptidase S1C family.</text>
</comment>
<evidence type="ECO:0000256" key="1">
    <source>
        <dbReference type="ARBA" id="ARBA00010541"/>
    </source>
</evidence>
<evidence type="ECO:0000313" key="7">
    <source>
        <dbReference type="Proteomes" id="UP000241639"/>
    </source>
</evidence>
<evidence type="ECO:0000259" key="5">
    <source>
        <dbReference type="SMART" id="SM00228"/>
    </source>
</evidence>
<keyword evidence="2 6" id="KW-0645">Protease</keyword>
<name>A0A2T4Z793_9BACL</name>
<feature type="domain" description="PDZ" evidence="5">
    <location>
        <begin position="288"/>
        <end position="377"/>
    </location>
</feature>
<dbReference type="Gene3D" id="2.40.10.10">
    <property type="entry name" value="Trypsin-like serine proteases"/>
    <property type="match status" value="2"/>
</dbReference>
<reference evidence="6 7" key="1">
    <citation type="submission" date="2018-04" db="EMBL/GenBank/DDBJ databases">
        <title>Genomic Encyclopedia of Archaeal and Bacterial Type Strains, Phase II (KMG-II): from individual species to whole genera.</title>
        <authorList>
            <person name="Goeker M."/>
        </authorList>
    </citation>
    <scope>NUCLEOTIDE SEQUENCE [LARGE SCALE GENOMIC DNA]</scope>
    <source>
        <strain evidence="6 7">DSM 45169</strain>
    </source>
</reference>
<dbReference type="PANTHER" id="PTHR43343:SF3">
    <property type="entry name" value="PROTEASE DO-LIKE 8, CHLOROPLASTIC"/>
    <property type="match status" value="1"/>
</dbReference>
<dbReference type="EMBL" id="PZZP01000001">
    <property type="protein sequence ID" value="PTM57751.1"/>
    <property type="molecule type" value="Genomic_DNA"/>
</dbReference>
<dbReference type="PRINTS" id="PR00834">
    <property type="entry name" value="PROTEASES2C"/>
</dbReference>
<gene>
    <name evidence="6" type="ORF">C8J48_0303</name>
</gene>
<dbReference type="InterPro" id="IPR009003">
    <property type="entry name" value="Peptidase_S1_PA"/>
</dbReference>
<protein>
    <submittedName>
        <fullName evidence="6">Serine protease Do</fullName>
    </submittedName>
</protein>
<comment type="caution">
    <text evidence="6">The sequence shown here is derived from an EMBL/GenBank/DDBJ whole genome shotgun (WGS) entry which is preliminary data.</text>
</comment>
<evidence type="ECO:0000256" key="3">
    <source>
        <dbReference type="ARBA" id="ARBA00022801"/>
    </source>
</evidence>
<evidence type="ECO:0000256" key="2">
    <source>
        <dbReference type="ARBA" id="ARBA00022670"/>
    </source>
</evidence>
<accession>A0A2T4Z793</accession>
<dbReference type="PANTHER" id="PTHR43343">
    <property type="entry name" value="PEPTIDASE S12"/>
    <property type="match status" value="1"/>
</dbReference>
<organism evidence="6 7">
    <name type="scientific">Desmospora activa DSM 45169</name>
    <dbReference type="NCBI Taxonomy" id="1121389"/>
    <lineage>
        <taxon>Bacteria</taxon>
        <taxon>Bacillati</taxon>
        <taxon>Bacillota</taxon>
        <taxon>Bacilli</taxon>
        <taxon>Bacillales</taxon>
        <taxon>Thermoactinomycetaceae</taxon>
        <taxon>Desmospora</taxon>
    </lineage>
</organism>
<dbReference type="Pfam" id="PF13365">
    <property type="entry name" value="Trypsin_2"/>
    <property type="match status" value="1"/>
</dbReference>
<keyword evidence="3" id="KW-0378">Hydrolase</keyword>
<dbReference type="SUPFAM" id="SSF50494">
    <property type="entry name" value="Trypsin-like serine proteases"/>
    <property type="match status" value="1"/>
</dbReference>
<proteinExistence type="inferred from homology"/>
<keyword evidence="7" id="KW-1185">Reference proteome</keyword>
<dbReference type="RefSeq" id="WP_107724625.1">
    <property type="nucleotide sequence ID" value="NZ_PZZP01000001.1"/>
</dbReference>
<dbReference type="InterPro" id="IPR036034">
    <property type="entry name" value="PDZ_sf"/>
</dbReference>
<dbReference type="InterPro" id="IPR001478">
    <property type="entry name" value="PDZ"/>
</dbReference>
<dbReference type="SUPFAM" id="SSF50156">
    <property type="entry name" value="PDZ domain-like"/>
    <property type="match status" value="1"/>
</dbReference>
<dbReference type="GO" id="GO:0004252">
    <property type="term" value="F:serine-type endopeptidase activity"/>
    <property type="evidence" value="ECO:0007669"/>
    <property type="project" value="InterPro"/>
</dbReference>
<evidence type="ECO:0000313" key="6">
    <source>
        <dbReference type="EMBL" id="PTM57751.1"/>
    </source>
</evidence>
<dbReference type="GO" id="GO:0006508">
    <property type="term" value="P:proteolysis"/>
    <property type="evidence" value="ECO:0007669"/>
    <property type="project" value="UniProtKB-KW"/>
</dbReference>
<keyword evidence="4" id="KW-0720">Serine protease</keyword>
<dbReference type="AlphaFoldDB" id="A0A2T4Z793"/>
<dbReference type="Proteomes" id="UP000241639">
    <property type="component" value="Unassembled WGS sequence"/>
</dbReference>